<gene>
    <name evidence="2" type="ORF">BE21_19365</name>
</gene>
<dbReference type="EMBL" id="JEME01000755">
    <property type="protein sequence ID" value="KYG09187.1"/>
    <property type="molecule type" value="Genomic_DNA"/>
</dbReference>
<evidence type="ECO:0000313" key="2">
    <source>
        <dbReference type="EMBL" id="KYG09187.1"/>
    </source>
</evidence>
<protein>
    <submittedName>
        <fullName evidence="2">Uncharacterized protein</fullName>
    </submittedName>
</protein>
<proteinExistence type="predicted"/>
<reference evidence="2 3" key="1">
    <citation type="submission" date="2014-02" db="EMBL/GenBank/DDBJ databases">
        <title>The small core and large imbalanced accessory genome model reveals a collaborative survival strategy of Sorangium cellulosum strains in nature.</title>
        <authorList>
            <person name="Han K."/>
            <person name="Peng R."/>
            <person name="Blom J."/>
            <person name="Li Y.-Z."/>
        </authorList>
    </citation>
    <scope>NUCLEOTIDE SEQUENCE [LARGE SCALE GENOMIC DNA]</scope>
    <source>
        <strain evidence="2 3">So0007-03</strain>
    </source>
</reference>
<organism evidence="2 3">
    <name type="scientific">Sorangium cellulosum</name>
    <name type="common">Polyangium cellulosum</name>
    <dbReference type="NCBI Taxonomy" id="56"/>
    <lineage>
        <taxon>Bacteria</taxon>
        <taxon>Pseudomonadati</taxon>
        <taxon>Myxococcota</taxon>
        <taxon>Polyangia</taxon>
        <taxon>Polyangiales</taxon>
        <taxon>Polyangiaceae</taxon>
        <taxon>Sorangium</taxon>
    </lineage>
</organism>
<feature type="coiled-coil region" evidence="1">
    <location>
        <begin position="7"/>
        <end position="57"/>
    </location>
</feature>
<evidence type="ECO:0000256" key="1">
    <source>
        <dbReference type="SAM" id="Coils"/>
    </source>
</evidence>
<dbReference type="AlphaFoldDB" id="A0A150TX75"/>
<sequence length="405" mass="44654">MADGVEDERAGAERRVAERRVAELREQLFVHRSRAIDAAALGELRAAEEKLDEAQRATPSGGGGLILDTAARKDRPVEMMGPSTTGLDVEVRLRMTHVPSATAHLLDASTPLVSFRLKNLVDTARRLRLVSYVEGYSAEAVDCVEIEPTQEATVGQMPTFFPKALREIQEATRASLRVRVDDLDGKVEVERAYPIWLAARTTAYLSVRDPYTGEDVDMTRYLAAWVTPNADEVMKLLRKAAERAPSSFIGYQQDGAKVEEQVRACFEVCKQAGVTYVNSVLAFGAGPEARAQRVRLPRESIANTSANCIDGTVLLASLLEAASLTPAIVVVPGHAFLGWRKRRGADEWDYVETTMIKDHSFEEAVAAARAVANEYEERRALTKRGSSFRRHALDELRQGGVIPME</sequence>
<evidence type="ECO:0000313" key="3">
    <source>
        <dbReference type="Proteomes" id="UP000075502"/>
    </source>
</evidence>
<keyword evidence="1" id="KW-0175">Coiled coil</keyword>
<comment type="caution">
    <text evidence="2">The sequence shown here is derived from an EMBL/GenBank/DDBJ whole genome shotgun (WGS) entry which is preliminary data.</text>
</comment>
<name>A0A150TX75_SORCE</name>
<accession>A0A150TX75</accession>
<dbReference type="Proteomes" id="UP000075502">
    <property type="component" value="Unassembled WGS sequence"/>
</dbReference>